<organism evidence="10 11">
    <name type="scientific">Taphrina deformans (strain PYCC 5710 / ATCC 11124 / CBS 356.35 / IMI 108563 / JCM 9778 / NBRC 8474)</name>
    <name type="common">Peach leaf curl fungus</name>
    <name type="synonym">Lalaria deformans</name>
    <dbReference type="NCBI Taxonomy" id="1097556"/>
    <lineage>
        <taxon>Eukaryota</taxon>
        <taxon>Fungi</taxon>
        <taxon>Dikarya</taxon>
        <taxon>Ascomycota</taxon>
        <taxon>Taphrinomycotina</taxon>
        <taxon>Taphrinomycetes</taxon>
        <taxon>Taphrinales</taxon>
        <taxon>Taphrinaceae</taxon>
        <taxon>Taphrina</taxon>
    </lineage>
</organism>
<dbReference type="GO" id="GO:0030490">
    <property type="term" value="P:maturation of SSU-rRNA"/>
    <property type="evidence" value="ECO:0007669"/>
    <property type="project" value="TreeGrafter"/>
</dbReference>
<keyword evidence="4 6" id="KW-0808">Transferase</keyword>
<dbReference type="STRING" id="1097556.R4X950"/>
<dbReference type="EMBL" id="CAHR02000005">
    <property type="protein sequence ID" value="CCG80692.1"/>
    <property type="molecule type" value="Genomic_DNA"/>
</dbReference>
<dbReference type="Proteomes" id="UP000013776">
    <property type="component" value="Unassembled WGS sequence"/>
</dbReference>
<dbReference type="InterPro" id="IPR022968">
    <property type="entry name" value="Tsr3-like"/>
</dbReference>
<comment type="caution">
    <text evidence="10">The sequence shown here is derived from an EMBL/GenBank/DDBJ whole genome shotgun (WGS) entry which is preliminary data.</text>
</comment>
<dbReference type="InterPro" id="IPR007209">
    <property type="entry name" value="RNaseL-inhib-like_metal-bd_dom"/>
</dbReference>
<comment type="catalytic activity">
    <reaction evidence="6">
        <text>N(1)-methylpseudouridine(1191) in yeast 18S rRNA + S-adenosyl-L-methionine = N(1)-methyl-N(3)-[(3S)-3-amino-3-carboxypropyl]pseudouridine(1191) in yeast 18S rRNA + S-methyl-5'-thioadenosine + H(+)</text>
        <dbReference type="Rhea" id="RHEA:63300"/>
        <dbReference type="Rhea" id="RHEA-COMP:13852"/>
        <dbReference type="Rhea" id="RHEA-COMP:16309"/>
        <dbReference type="ChEBI" id="CHEBI:15378"/>
        <dbReference type="ChEBI" id="CHEBI:17509"/>
        <dbReference type="ChEBI" id="CHEBI:59789"/>
        <dbReference type="ChEBI" id="CHEBI:74890"/>
        <dbReference type="ChEBI" id="CHEBI:146234"/>
    </reaction>
</comment>
<gene>
    <name evidence="6" type="primary">TSR3</name>
    <name evidence="10" type="ORF">TAPDE_000234</name>
</gene>
<dbReference type="NCBIfam" id="NF002621">
    <property type="entry name" value="PRK02287.1"/>
    <property type="match status" value="1"/>
</dbReference>
<feature type="binding site" evidence="6">
    <location>
        <position position="122"/>
    </location>
    <ligand>
        <name>S-adenosyl-L-methionine</name>
        <dbReference type="ChEBI" id="CHEBI:59789"/>
    </ligand>
</feature>
<feature type="binding site" evidence="6">
    <location>
        <position position="51"/>
    </location>
    <ligand>
        <name>S-adenosyl-L-methionine</name>
        <dbReference type="ChEBI" id="CHEBI:59789"/>
    </ligand>
</feature>
<keyword evidence="5 6" id="KW-0949">S-adenosyl-L-methionine</keyword>
<dbReference type="PANTHER" id="PTHR20426:SF0">
    <property type="entry name" value="18S RRNA AMINOCARBOXYPROPYLTRANSFERASE"/>
    <property type="match status" value="1"/>
</dbReference>
<feature type="binding site" evidence="6">
    <location>
        <position position="137"/>
    </location>
    <ligand>
        <name>S-adenosyl-L-methionine</name>
        <dbReference type="ChEBI" id="CHEBI:59789"/>
    </ligand>
</feature>
<sequence length="265" mass="29819">MGRRDRHTRGPPAYGREELAESEQPDDHAAVKLPVDLAMWDFNHCDPKRCSGKKMARVGIMRSLKVGQKFNGVVVTPNGKIPVSPADRSVVEAGGTAVVECSWARVAEIPFSKIGGKCERLLPYLIATNPVNYGKPWRLNCVEAVAACFCITGHEDWARQILDHFSWGSAFFEVNRELLDIYAACTDAEDIGKKQEEWMEKLEQEYQDRRADETGEDDMWIAGNANHAQGDQDSEDNTAQEDSMNDETNEDLWTTDRLGNRVRKT</sequence>
<feature type="domain" description="RNase L inhibitor RLI-like possible metal-binding" evidence="9">
    <location>
        <begin position="36"/>
        <end position="69"/>
    </location>
</feature>
<comment type="subcellular location">
    <subcellularLocation>
        <location evidence="6">Cytoplasm</location>
    </subcellularLocation>
    <subcellularLocation>
        <location evidence="6">Nucleus</location>
    </subcellularLocation>
</comment>
<dbReference type="GO" id="GO:0005634">
    <property type="term" value="C:nucleus"/>
    <property type="evidence" value="ECO:0007669"/>
    <property type="project" value="UniProtKB-SubCell"/>
</dbReference>
<keyword evidence="11" id="KW-1185">Reference proteome</keyword>
<evidence type="ECO:0000259" key="8">
    <source>
        <dbReference type="Pfam" id="PF04034"/>
    </source>
</evidence>
<accession>R4X950</accession>
<feature type="region of interest" description="Disordered" evidence="7">
    <location>
        <begin position="206"/>
        <end position="265"/>
    </location>
</feature>
<dbReference type="EC" id="2.5.1.157" evidence="6"/>
<dbReference type="HAMAP" id="MF_01116">
    <property type="entry name" value="TSR3"/>
    <property type="match status" value="1"/>
</dbReference>
<feature type="binding site" evidence="6">
    <location>
        <position position="99"/>
    </location>
    <ligand>
        <name>S-adenosyl-L-methionine</name>
        <dbReference type="ChEBI" id="CHEBI:59789"/>
    </ligand>
</feature>
<evidence type="ECO:0000256" key="5">
    <source>
        <dbReference type="ARBA" id="ARBA00022691"/>
    </source>
</evidence>
<dbReference type="GO" id="GO:1904047">
    <property type="term" value="F:S-adenosyl-L-methionine binding"/>
    <property type="evidence" value="ECO:0007669"/>
    <property type="project" value="UniProtKB-UniRule"/>
</dbReference>
<evidence type="ECO:0000256" key="3">
    <source>
        <dbReference type="ARBA" id="ARBA00022552"/>
    </source>
</evidence>
<evidence type="ECO:0000256" key="6">
    <source>
        <dbReference type="HAMAP-Rule" id="MF_03146"/>
    </source>
</evidence>
<evidence type="ECO:0000256" key="4">
    <source>
        <dbReference type="ARBA" id="ARBA00022679"/>
    </source>
</evidence>
<dbReference type="VEuPathDB" id="FungiDB:TAPDE_000234"/>
<name>R4X950_TAPDE</name>
<dbReference type="PANTHER" id="PTHR20426">
    <property type="entry name" value="RIBOSOME BIOGENESIS PROTEIN TSR3 HOMOLOG"/>
    <property type="match status" value="1"/>
</dbReference>
<evidence type="ECO:0000256" key="7">
    <source>
        <dbReference type="SAM" id="MobiDB-lite"/>
    </source>
</evidence>
<dbReference type="InterPro" id="IPR007177">
    <property type="entry name" value="Tsr3_C"/>
</dbReference>
<dbReference type="OrthoDB" id="10262062at2759"/>
<proteinExistence type="inferred from homology"/>
<comment type="similarity">
    <text evidence="6">Belongs to the TDD superfamily. TSR3 family.</text>
</comment>
<dbReference type="GO" id="GO:0005737">
    <property type="term" value="C:cytoplasm"/>
    <property type="evidence" value="ECO:0007669"/>
    <property type="project" value="UniProtKB-SubCell"/>
</dbReference>
<keyword evidence="2 6" id="KW-0690">Ribosome biogenesis</keyword>
<dbReference type="GO" id="GO:0000455">
    <property type="term" value="P:enzyme-directed rRNA pseudouridine synthesis"/>
    <property type="evidence" value="ECO:0007669"/>
    <property type="project" value="UniProtKB-UniRule"/>
</dbReference>
<feature type="compositionally biased region" description="Acidic residues" evidence="7">
    <location>
        <begin position="232"/>
        <end position="250"/>
    </location>
</feature>
<dbReference type="AlphaFoldDB" id="R4X950"/>
<keyword evidence="1 6" id="KW-0963">Cytoplasm</keyword>
<feature type="domain" description="16S/18S rRNA aminocarboxypropyltransferase Tsr3 C-terminal" evidence="8">
    <location>
        <begin position="73"/>
        <end position="199"/>
    </location>
</feature>
<feature type="compositionally biased region" description="Basic and acidic residues" evidence="7">
    <location>
        <begin position="15"/>
        <end position="27"/>
    </location>
</feature>
<evidence type="ECO:0000313" key="10">
    <source>
        <dbReference type="EMBL" id="CCG80692.1"/>
    </source>
</evidence>
<reference evidence="10 11" key="1">
    <citation type="journal article" date="2013" name="MBio">
        <title>Genome sequencing of the plant pathogen Taphrina deformans, the causal agent of peach leaf curl.</title>
        <authorList>
            <person name="Cisse O.H."/>
            <person name="Almeida J.M.G.C.F."/>
            <person name="Fonseca A."/>
            <person name="Kumar A.A."/>
            <person name="Salojaervi J."/>
            <person name="Overmyer K."/>
            <person name="Hauser P.M."/>
            <person name="Pagni M."/>
        </authorList>
    </citation>
    <scope>NUCLEOTIDE SEQUENCE [LARGE SCALE GENOMIC DNA]</scope>
    <source>
        <strain evidence="11">PYCC 5710 / ATCC 11124 / CBS 356.35 / IMI 108563 / JCM 9778 / NBRC 8474</strain>
    </source>
</reference>
<protein>
    <recommendedName>
        <fullName evidence="6">18S rRNA aminocarboxypropyltransferase</fullName>
        <ecNumber evidence="6">2.5.1.157</ecNumber>
    </recommendedName>
</protein>
<dbReference type="GO" id="GO:0106388">
    <property type="term" value="F:rRNA small subunit aminocarboxypropyltransferase activity"/>
    <property type="evidence" value="ECO:0007669"/>
    <property type="project" value="UniProtKB-EC"/>
</dbReference>
<comment type="catalytic activity">
    <reaction evidence="6">
        <text>an N(1)-methylpseudouridine in rRNA + S-adenosyl-L-methionine = N(1)-methyl-N(3)-[(3S)-3-amino-3-carboxypropyl]pseudouridine in rRNA + S-methyl-5'-thioadenosine + H(+)</text>
        <dbReference type="Rhea" id="RHEA:63296"/>
        <dbReference type="Rhea" id="RHEA-COMP:11634"/>
        <dbReference type="Rhea" id="RHEA-COMP:16310"/>
        <dbReference type="ChEBI" id="CHEBI:15378"/>
        <dbReference type="ChEBI" id="CHEBI:17509"/>
        <dbReference type="ChEBI" id="CHEBI:59789"/>
        <dbReference type="ChEBI" id="CHEBI:74890"/>
        <dbReference type="ChEBI" id="CHEBI:146234"/>
        <dbReference type="EC" id="2.5.1.157"/>
    </reaction>
</comment>
<evidence type="ECO:0000259" key="9">
    <source>
        <dbReference type="Pfam" id="PF04068"/>
    </source>
</evidence>
<evidence type="ECO:0000313" key="11">
    <source>
        <dbReference type="Proteomes" id="UP000013776"/>
    </source>
</evidence>
<evidence type="ECO:0000256" key="1">
    <source>
        <dbReference type="ARBA" id="ARBA00022490"/>
    </source>
</evidence>
<feature type="region of interest" description="Disordered" evidence="7">
    <location>
        <begin position="1"/>
        <end position="27"/>
    </location>
</feature>
<dbReference type="Pfam" id="PF04068">
    <property type="entry name" value="Fer4_RLI"/>
    <property type="match status" value="1"/>
</dbReference>
<comment type="function">
    <text evidence="6">Aminocarboxypropyltransferase that catalyzes the aminocarboxypropyl transfer on pseudouridine at position 1191 (Psi1191) in 18S rRNA. It constitutes the last step in biosynthesis of the hypermodified N1-methyl-N3-(3-amino-3-carboxypropyl) pseudouridine (m1acp3-Psi) conserved in eukaryotic 18S rRNA.</text>
</comment>
<keyword evidence="6" id="KW-0539">Nucleus</keyword>
<evidence type="ECO:0000256" key="2">
    <source>
        <dbReference type="ARBA" id="ARBA00022517"/>
    </source>
</evidence>
<dbReference type="Pfam" id="PF04034">
    <property type="entry name" value="Ribo_biogen_C"/>
    <property type="match status" value="1"/>
</dbReference>
<keyword evidence="3 6" id="KW-0698">rRNA processing</keyword>
<dbReference type="eggNOG" id="KOG3154">
    <property type="taxonomic scope" value="Eukaryota"/>
</dbReference>